<organism evidence="1 2">
    <name type="scientific">Paenibacillus gyeongsangnamensis</name>
    <dbReference type="NCBI Taxonomy" id="3388067"/>
    <lineage>
        <taxon>Bacteria</taxon>
        <taxon>Bacillati</taxon>
        <taxon>Bacillota</taxon>
        <taxon>Bacilli</taxon>
        <taxon>Bacillales</taxon>
        <taxon>Paenibacillaceae</taxon>
        <taxon>Paenibacillus</taxon>
    </lineage>
</organism>
<proteinExistence type="predicted"/>
<sequence>MPEQPTCVQLALRLQRPGPGMLPLSTFSSGIHSTRRRPPIRTCHRLSEEHACRLLLPVIALLSIILSNRSPDVNLLFKNSSYIRERPHTL</sequence>
<gene>
    <name evidence="1" type="ORF">O9H85_15635</name>
</gene>
<evidence type="ECO:0000313" key="1">
    <source>
        <dbReference type="EMBL" id="MCZ8513841.1"/>
    </source>
</evidence>
<dbReference type="EMBL" id="JAQAGZ010000009">
    <property type="protein sequence ID" value="MCZ8513841.1"/>
    <property type="molecule type" value="Genomic_DNA"/>
</dbReference>
<comment type="caution">
    <text evidence="1">The sequence shown here is derived from an EMBL/GenBank/DDBJ whole genome shotgun (WGS) entry which is preliminary data.</text>
</comment>
<name>A0ABT4QAH3_9BACL</name>
<dbReference type="Proteomes" id="UP001527882">
    <property type="component" value="Unassembled WGS sequence"/>
</dbReference>
<protein>
    <submittedName>
        <fullName evidence="1">Uncharacterized protein</fullName>
    </submittedName>
</protein>
<reference evidence="1 2" key="1">
    <citation type="submission" date="2022-12" db="EMBL/GenBank/DDBJ databases">
        <title>Draft genome sequence of Paenibacillus sp. dW9.</title>
        <authorList>
            <person name="Choi E.-W."/>
            <person name="Kim D.-U."/>
        </authorList>
    </citation>
    <scope>NUCLEOTIDE SEQUENCE [LARGE SCALE GENOMIC DNA]</scope>
    <source>
        <strain evidence="2">dW9</strain>
    </source>
</reference>
<dbReference type="RefSeq" id="WP_269882364.1">
    <property type="nucleotide sequence ID" value="NZ_JAQAGZ010000009.1"/>
</dbReference>
<evidence type="ECO:0000313" key="2">
    <source>
        <dbReference type="Proteomes" id="UP001527882"/>
    </source>
</evidence>
<keyword evidence="2" id="KW-1185">Reference proteome</keyword>
<accession>A0ABT4QAH3</accession>